<dbReference type="WBParaSite" id="PSAMB.scaffold12133size2934.g34654.t1">
    <property type="protein sequence ID" value="PSAMB.scaffold12133size2934.g34654.t1"/>
    <property type="gene ID" value="PSAMB.scaffold12133size2934.g34654"/>
</dbReference>
<sequence>MDEKNNNVNRTHQLITAIPSDSSAPNTLRRPRAGVKINEDEIMEHLCVCNRPMAHIVCRKCGAEFDGRVFMQCEAHPNKIPLMDYQECVNRGCRSQMLSEMASQRK</sequence>
<reference evidence="3" key="1">
    <citation type="submission" date="2022-11" db="UniProtKB">
        <authorList>
            <consortium name="WormBaseParasite"/>
        </authorList>
    </citation>
    <scope>IDENTIFICATION</scope>
</reference>
<organism evidence="2 3">
    <name type="scientific">Plectus sambesii</name>
    <dbReference type="NCBI Taxonomy" id="2011161"/>
    <lineage>
        <taxon>Eukaryota</taxon>
        <taxon>Metazoa</taxon>
        <taxon>Ecdysozoa</taxon>
        <taxon>Nematoda</taxon>
        <taxon>Chromadorea</taxon>
        <taxon>Plectida</taxon>
        <taxon>Plectina</taxon>
        <taxon>Plectoidea</taxon>
        <taxon>Plectidae</taxon>
        <taxon>Plectus</taxon>
    </lineage>
</organism>
<name>A0A914USA8_9BILA</name>
<dbReference type="AlphaFoldDB" id="A0A914USA8"/>
<feature type="compositionally biased region" description="Polar residues" evidence="1">
    <location>
        <begin position="1"/>
        <end position="26"/>
    </location>
</feature>
<proteinExistence type="predicted"/>
<dbReference type="Proteomes" id="UP000887566">
    <property type="component" value="Unplaced"/>
</dbReference>
<protein>
    <submittedName>
        <fullName evidence="3">Uncharacterized protein</fullName>
    </submittedName>
</protein>
<evidence type="ECO:0000313" key="3">
    <source>
        <dbReference type="WBParaSite" id="PSAMB.scaffold12133size2934.g34654.t1"/>
    </source>
</evidence>
<evidence type="ECO:0000313" key="2">
    <source>
        <dbReference type="Proteomes" id="UP000887566"/>
    </source>
</evidence>
<keyword evidence="2" id="KW-1185">Reference proteome</keyword>
<feature type="region of interest" description="Disordered" evidence="1">
    <location>
        <begin position="1"/>
        <end position="29"/>
    </location>
</feature>
<accession>A0A914USA8</accession>
<evidence type="ECO:0000256" key="1">
    <source>
        <dbReference type="SAM" id="MobiDB-lite"/>
    </source>
</evidence>